<feature type="domain" description="Thioesterase" evidence="1">
    <location>
        <begin position="41"/>
        <end position="92"/>
    </location>
</feature>
<dbReference type="InterPro" id="IPR006683">
    <property type="entry name" value="Thioestr_dom"/>
</dbReference>
<dbReference type="EMBL" id="JBHTIB010000012">
    <property type="protein sequence ID" value="MFD0836509.1"/>
    <property type="molecule type" value="Genomic_DNA"/>
</dbReference>
<dbReference type="RefSeq" id="WP_379942601.1">
    <property type="nucleotide sequence ID" value="NZ_JBHTIB010000012.1"/>
</dbReference>
<evidence type="ECO:0000313" key="3">
    <source>
        <dbReference type="Proteomes" id="UP001597011"/>
    </source>
</evidence>
<gene>
    <name evidence="2" type="ORF">ACFQ0I_12075</name>
</gene>
<dbReference type="PANTHER" id="PTHR42856:SF1">
    <property type="entry name" value="ACYL-COENZYME A THIOESTERASE PAAI"/>
    <property type="match status" value="1"/>
</dbReference>
<keyword evidence="3" id="KW-1185">Reference proteome</keyword>
<evidence type="ECO:0000259" key="1">
    <source>
        <dbReference type="Pfam" id="PF03061"/>
    </source>
</evidence>
<sequence>MQQNTHLKTSNELVGTVISIEENKATVQLKISENMAVDSVGLAHGGFTFGLADYAAMVATNHPNVVLGKAEVKFIKPTVVGDLLTAEAVISEKVNPVKSAVSVTVKNQNEVVVFEGDFICFSLDKHVLQNL</sequence>
<dbReference type="InterPro" id="IPR029069">
    <property type="entry name" value="HotDog_dom_sf"/>
</dbReference>
<proteinExistence type="predicted"/>
<dbReference type="SUPFAM" id="SSF54637">
    <property type="entry name" value="Thioesterase/thiol ester dehydrase-isomerase"/>
    <property type="match status" value="1"/>
</dbReference>
<name>A0ABW3BTL4_9FLAO</name>
<protein>
    <submittedName>
        <fullName evidence="2">Hotdog domain-containing protein</fullName>
    </submittedName>
</protein>
<comment type="caution">
    <text evidence="2">The sequence shown here is derived from an EMBL/GenBank/DDBJ whole genome shotgun (WGS) entry which is preliminary data.</text>
</comment>
<accession>A0ABW3BTL4</accession>
<organism evidence="2 3">
    <name type="scientific">Mariniflexile aquimaris</name>
    <dbReference type="NCBI Taxonomy" id="881009"/>
    <lineage>
        <taxon>Bacteria</taxon>
        <taxon>Pseudomonadati</taxon>
        <taxon>Bacteroidota</taxon>
        <taxon>Flavobacteriia</taxon>
        <taxon>Flavobacteriales</taxon>
        <taxon>Flavobacteriaceae</taxon>
        <taxon>Mariniflexile</taxon>
    </lineage>
</organism>
<reference evidence="3" key="1">
    <citation type="journal article" date="2019" name="Int. J. Syst. Evol. Microbiol.">
        <title>The Global Catalogue of Microorganisms (GCM) 10K type strain sequencing project: providing services to taxonomists for standard genome sequencing and annotation.</title>
        <authorList>
            <consortium name="The Broad Institute Genomics Platform"/>
            <consortium name="The Broad Institute Genome Sequencing Center for Infectious Disease"/>
            <person name="Wu L."/>
            <person name="Ma J."/>
        </authorList>
    </citation>
    <scope>NUCLEOTIDE SEQUENCE [LARGE SCALE GENOMIC DNA]</scope>
    <source>
        <strain evidence="3">CCUG 60529</strain>
    </source>
</reference>
<dbReference type="CDD" id="cd03441">
    <property type="entry name" value="R_hydratase_like"/>
    <property type="match status" value="1"/>
</dbReference>
<dbReference type="Pfam" id="PF03061">
    <property type="entry name" value="4HBT"/>
    <property type="match status" value="1"/>
</dbReference>
<dbReference type="Proteomes" id="UP001597011">
    <property type="component" value="Unassembled WGS sequence"/>
</dbReference>
<dbReference type="Gene3D" id="3.10.129.10">
    <property type="entry name" value="Hotdog Thioesterase"/>
    <property type="match status" value="1"/>
</dbReference>
<evidence type="ECO:0000313" key="2">
    <source>
        <dbReference type="EMBL" id="MFD0836509.1"/>
    </source>
</evidence>
<dbReference type="PANTHER" id="PTHR42856">
    <property type="entry name" value="ACYL-COENZYME A THIOESTERASE PAAI"/>
    <property type="match status" value="1"/>
</dbReference>
<dbReference type="InterPro" id="IPR052723">
    <property type="entry name" value="Acyl-CoA_thioesterase_PaaI"/>
</dbReference>